<proteinExistence type="inferred from homology"/>
<evidence type="ECO:0000256" key="1">
    <source>
        <dbReference type="ARBA" id="ARBA00006206"/>
    </source>
</evidence>
<keyword evidence="2" id="KW-0119">Carbohydrate metabolism</keyword>
<dbReference type="PANTHER" id="PTHR10091:SF0">
    <property type="entry name" value="GALACTOSE MUTAROTASE"/>
    <property type="match status" value="1"/>
</dbReference>
<dbReference type="InterPro" id="IPR015443">
    <property type="entry name" value="Aldose_1-epimerase"/>
</dbReference>
<dbReference type="GO" id="GO:0006006">
    <property type="term" value="P:glucose metabolic process"/>
    <property type="evidence" value="ECO:0007669"/>
    <property type="project" value="TreeGrafter"/>
</dbReference>
<accession>A0A8J5KVL6</accession>
<dbReference type="GO" id="GO:0033499">
    <property type="term" value="P:galactose catabolic process via UDP-galactose, Leloir pathway"/>
    <property type="evidence" value="ECO:0007669"/>
    <property type="project" value="TreeGrafter"/>
</dbReference>
<dbReference type="InterPro" id="IPR008183">
    <property type="entry name" value="Aldose_1/G6P_1-epimerase"/>
</dbReference>
<dbReference type="EC" id="5.1.3.3" evidence="2"/>
<evidence type="ECO:0000313" key="4">
    <source>
        <dbReference type="EMBL" id="KAG6491298.1"/>
    </source>
</evidence>
<comment type="similarity">
    <text evidence="1 2">Belongs to the aldose epimerase family.</text>
</comment>
<dbReference type="Pfam" id="PF01263">
    <property type="entry name" value="Aldose_epim"/>
    <property type="match status" value="1"/>
</dbReference>
<evidence type="ECO:0000256" key="2">
    <source>
        <dbReference type="PIRNR" id="PIRNR005096"/>
    </source>
</evidence>
<keyword evidence="5" id="KW-1185">Reference proteome</keyword>
<feature type="chain" id="PRO_5035313599" description="Aldose 1-epimerase" evidence="3">
    <location>
        <begin position="25"/>
        <end position="360"/>
    </location>
</feature>
<sequence length="360" mass="39799">MGKFSLSFLLFLMALALQNGTCNAVAPRKAVGIYELKKGNFSVKVTNWGAIITSVIFPDSKGNLADVVLGYDRLGPYINNSVYFGALVGRVANRIAGGRFVLNGTVHRLYRNDGNNSLHGGHRGFSRVIWTVKKIVKGEFPSITLYYRSFDGEQGFPGDLDVYVTYSISGDYQLSVSMRGKSLTKATPVNLAQHTYWNLRGHDGGSILSHRVRIFASRITPVDADLIPTGELAPVQGTPFDFLRPETVGSRIDRVPGGYDINYVVDSWEGKRWLSRVATVTAEETGRRMELWADEPGVQFYTGNFLRGVKGKGGAVYEQHAGLCLETQGFPDAVNHPKFPSQIVAAGEEYHHNMLYQFSF</sequence>
<evidence type="ECO:0000313" key="5">
    <source>
        <dbReference type="Proteomes" id="UP000734854"/>
    </source>
</evidence>
<dbReference type="GO" id="GO:0004034">
    <property type="term" value="F:aldose 1-epimerase activity"/>
    <property type="evidence" value="ECO:0007669"/>
    <property type="project" value="TreeGrafter"/>
</dbReference>
<gene>
    <name evidence="4" type="ORF">ZIOFF_052636</name>
</gene>
<keyword evidence="2" id="KW-0413">Isomerase</keyword>
<comment type="caution">
    <text evidence="4">The sequence shown here is derived from an EMBL/GenBank/DDBJ whole genome shotgun (WGS) entry which is preliminary data.</text>
</comment>
<dbReference type="FunFam" id="2.70.98.10:FF:000008">
    <property type="entry name" value="Aldose 1-epimerase"/>
    <property type="match status" value="1"/>
</dbReference>
<evidence type="ECO:0000256" key="3">
    <source>
        <dbReference type="SAM" id="SignalP"/>
    </source>
</evidence>
<dbReference type="Proteomes" id="UP000734854">
    <property type="component" value="Unassembled WGS sequence"/>
</dbReference>
<dbReference type="OrthoDB" id="274691at2759"/>
<dbReference type="PANTHER" id="PTHR10091">
    <property type="entry name" value="ALDOSE-1-EPIMERASE"/>
    <property type="match status" value="1"/>
</dbReference>
<reference evidence="4 5" key="1">
    <citation type="submission" date="2020-08" db="EMBL/GenBank/DDBJ databases">
        <title>Plant Genome Project.</title>
        <authorList>
            <person name="Zhang R.-G."/>
        </authorList>
    </citation>
    <scope>NUCLEOTIDE SEQUENCE [LARGE SCALE GENOMIC DNA]</scope>
    <source>
        <tissue evidence="4">Rhizome</tissue>
    </source>
</reference>
<dbReference type="EMBL" id="JACMSC010000014">
    <property type="protein sequence ID" value="KAG6491298.1"/>
    <property type="molecule type" value="Genomic_DNA"/>
</dbReference>
<name>A0A8J5KVL6_ZINOF</name>
<dbReference type="AlphaFoldDB" id="A0A8J5KVL6"/>
<protein>
    <recommendedName>
        <fullName evidence="2">Aldose 1-epimerase</fullName>
        <ecNumber evidence="2">5.1.3.3</ecNumber>
    </recommendedName>
</protein>
<comment type="pathway">
    <text evidence="2">Carbohydrate metabolism; hexose metabolism.</text>
</comment>
<dbReference type="PIRSF" id="PIRSF005096">
    <property type="entry name" value="GALM"/>
    <property type="match status" value="1"/>
</dbReference>
<dbReference type="CDD" id="cd09019">
    <property type="entry name" value="galactose_mutarotase_like"/>
    <property type="match status" value="1"/>
</dbReference>
<dbReference type="InterPro" id="IPR047215">
    <property type="entry name" value="Galactose_mutarotase-like"/>
</dbReference>
<keyword evidence="3" id="KW-0732">Signal</keyword>
<dbReference type="NCBIfam" id="NF008277">
    <property type="entry name" value="PRK11055.1"/>
    <property type="match status" value="1"/>
</dbReference>
<organism evidence="4 5">
    <name type="scientific">Zingiber officinale</name>
    <name type="common">Ginger</name>
    <name type="synonym">Amomum zingiber</name>
    <dbReference type="NCBI Taxonomy" id="94328"/>
    <lineage>
        <taxon>Eukaryota</taxon>
        <taxon>Viridiplantae</taxon>
        <taxon>Streptophyta</taxon>
        <taxon>Embryophyta</taxon>
        <taxon>Tracheophyta</taxon>
        <taxon>Spermatophyta</taxon>
        <taxon>Magnoliopsida</taxon>
        <taxon>Liliopsida</taxon>
        <taxon>Zingiberales</taxon>
        <taxon>Zingiberaceae</taxon>
        <taxon>Zingiber</taxon>
    </lineage>
</organism>
<comment type="catalytic activity">
    <reaction evidence="2">
        <text>alpha-D-glucose = beta-D-glucose</text>
        <dbReference type="Rhea" id="RHEA:10264"/>
        <dbReference type="ChEBI" id="CHEBI:15903"/>
        <dbReference type="ChEBI" id="CHEBI:17925"/>
        <dbReference type="EC" id="5.1.3.3"/>
    </reaction>
</comment>
<feature type="signal peptide" evidence="3">
    <location>
        <begin position="1"/>
        <end position="24"/>
    </location>
</feature>